<keyword evidence="2" id="KW-0081">Bacteriolytic enzyme</keyword>
<evidence type="ECO:0000313" key="3">
    <source>
        <dbReference type="EMBL" id="QGZ66343.1"/>
    </source>
</evidence>
<accession>A0A7Z2GQY0</accession>
<dbReference type="Proteomes" id="UP000433577">
    <property type="component" value="Chromosome 4"/>
</dbReference>
<dbReference type="InterPro" id="IPR023346">
    <property type="entry name" value="Lysozyme-like_dom_sf"/>
</dbReference>
<keyword evidence="4" id="KW-1185">Reference proteome</keyword>
<reference evidence="3 4" key="1">
    <citation type="submission" date="2019-12" db="EMBL/GenBank/DDBJ databases">
        <title>Paraburkholderia acidiphila 7Q-K02 sp. nov and Paraburkholderia acidisoli DHF22 sp. nov., two strains isolated from forest soil.</title>
        <authorList>
            <person name="Gao Z."/>
            <person name="Qiu L."/>
        </authorList>
    </citation>
    <scope>NUCLEOTIDE SEQUENCE [LARGE SCALE GENOMIC DNA]</scope>
    <source>
        <strain evidence="3 4">DHF22</strain>
    </source>
</reference>
<protein>
    <recommendedName>
        <fullName evidence="5">Lysozyme</fullName>
    </recommendedName>
</protein>
<dbReference type="Gene3D" id="1.10.530.40">
    <property type="match status" value="1"/>
</dbReference>
<evidence type="ECO:0008006" key="5">
    <source>
        <dbReference type="Google" id="ProtNLM"/>
    </source>
</evidence>
<dbReference type="RefSeq" id="WP_158957663.1">
    <property type="nucleotide sequence ID" value="NZ_CP046916.1"/>
</dbReference>
<dbReference type="OrthoDB" id="9091992at2"/>
<dbReference type="GO" id="GO:0031640">
    <property type="term" value="P:killing of cells of another organism"/>
    <property type="evidence" value="ECO:0007669"/>
    <property type="project" value="UniProtKB-KW"/>
</dbReference>
<evidence type="ECO:0000313" key="4">
    <source>
        <dbReference type="Proteomes" id="UP000433577"/>
    </source>
</evidence>
<dbReference type="GO" id="GO:0042742">
    <property type="term" value="P:defense response to bacterium"/>
    <property type="evidence" value="ECO:0007669"/>
    <property type="project" value="UniProtKB-KW"/>
</dbReference>
<evidence type="ECO:0000256" key="1">
    <source>
        <dbReference type="ARBA" id="ARBA00022529"/>
    </source>
</evidence>
<proteinExistence type="predicted"/>
<dbReference type="KEGG" id="pacs:FAZ98_31615"/>
<keyword evidence="1" id="KW-0929">Antimicrobial</keyword>
<sequence>MILTLFEAELRRDEAVRYVRYIDSEGNPTCGVGHNLNSSPLPGRLEIPAE</sequence>
<dbReference type="InterPro" id="IPR023347">
    <property type="entry name" value="Lysozyme_dom_sf"/>
</dbReference>
<gene>
    <name evidence="3" type="ORF">FAZ98_31615</name>
</gene>
<dbReference type="EMBL" id="CP046916">
    <property type="protein sequence ID" value="QGZ66343.1"/>
    <property type="molecule type" value="Genomic_DNA"/>
</dbReference>
<dbReference type="SUPFAM" id="SSF53955">
    <property type="entry name" value="Lysozyme-like"/>
    <property type="match status" value="1"/>
</dbReference>
<organism evidence="3 4">
    <name type="scientific">Paraburkholderia acidisoli</name>
    <dbReference type="NCBI Taxonomy" id="2571748"/>
    <lineage>
        <taxon>Bacteria</taxon>
        <taxon>Pseudomonadati</taxon>
        <taxon>Pseudomonadota</taxon>
        <taxon>Betaproteobacteria</taxon>
        <taxon>Burkholderiales</taxon>
        <taxon>Burkholderiaceae</taxon>
        <taxon>Paraburkholderia</taxon>
    </lineage>
</organism>
<dbReference type="GO" id="GO:0003796">
    <property type="term" value="F:lysozyme activity"/>
    <property type="evidence" value="ECO:0007669"/>
    <property type="project" value="InterPro"/>
</dbReference>
<name>A0A7Z2GQY0_9BURK</name>
<evidence type="ECO:0000256" key="2">
    <source>
        <dbReference type="ARBA" id="ARBA00022638"/>
    </source>
</evidence>
<dbReference type="AlphaFoldDB" id="A0A7Z2GQY0"/>